<sequence>MLLKDQSKRYPHVLKIKVAPVASHWEASKYERRYITAHTDTEPESGEELGHLNAEKFIEVKADSGHSGSESEKQDTFLMMLDHKEKMVLFSSYYGNKVEFLWRLTRAYGDMFDMTSDIEEKKNYAANGKSIAGKAVQLEESSAEGHTWFAIMCGYLSEYESVQDKIKNGYLFIEHLDKAIELDPQDPLQYYLLGRWCSAVEEMHPGYSKHKGKVLQRSREEIRSFKVL</sequence>
<dbReference type="GO" id="GO:0008017">
    <property type="term" value="F:microtubule binding"/>
    <property type="evidence" value="ECO:0007669"/>
    <property type="project" value="TreeGrafter"/>
</dbReference>
<proteinExistence type="inferred from homology"/>
<evidence type="ECO:0000256" key="5">
    <source>
        <dbReference type="ARBA" id="ARBA00023136"/>
    </source>
</evidence>
<comment type="subcellular location">
    <subcellularLocation>
        <location evidence="1">Membrane</location>
        <topology evidence="1">Single-pass membrane protein</topology>
    </subcellularLocation>
</comment>
<dbReference type="Gene3D" id="1.25.40.10">
    <property type="entry name" value="Tetratricopeptide repeat domain"/>
    <property type="match status" value="1"/>
</dbReference>
<name>A0A974CUT5_XENLA</name>
<dbReference type="Proteomes" id="UP000694892">
    <property type="component" value="Chromosome 5L"/>
</dbReference>
<keyword evidence="4" id="KW-0175">Coiled coil</keyword>
<keyword evidence="3" id="KW-1133">Transmembrane helix</keyword>
<evidence type="ECO:0000256" key="6">
    <source>
        <dbReference type="ARBA" id="ARBA00038360"/>
    </source>
</evidence>
<dbReference type="Pfam" id="PF21033">
    <property type="entry name" value="RMD1-3"/>
    <property type="match status" value="1"/>
</dbReference>
<dbReference type="SUPFAM" id="SSF48452">
    <property type="entry name" value="TPR-like"/>
    <property type="match status" value="1"/>
</dbReference>
<dbReference type="InterPro" id="IPR049039">
    <property type="entry name" value="RMD1-3_a_helical_rpt"/>
</dbReference>
<evidence type="ECO:0000313" key="9">
    <source>
        <dbReference type="EMBL" id="OCT79852.1"/>
    </source>
</evidence>
<evidence type="ECO:0000256" key="1">
    <source>
        <dbReference type="ARBA" id="ARBA00004167"/>
    </source>
</evidence>
<evidence type="ECO:0000256" key="3">
    <source>
        <dbReference type="ARBA" id="ARBA00022989"/>
    </source>
</evidence>
<evidence type="ECO:0000256" key="7">
    <source>
        <dbReference type="ARBA" id="ARBA00039964"/>
    </source>
</evidence>
<dbReference type="GO" id="GO:0005876">
    <property type="term" value="C:spindle microtubule"/>
    <property type="evidence" value="ECO:0007669"/>
    <property type="project" value="TreeGrafter"/>
</dbReference>
<evidence type="ECO:0000313" key="10">
    <source>
        <dbReference type="Proteomes" id="UP000694892"/>
    </source>
</evidence>
<reference evidence="10" key="1">
    <citation type="journal article" date="2016" name="Nature">
        <title>Genome evolution in the allotetraploid frog Xenopus laevis.</title>
        <authorList>
            <person name="Session A.M."/>
            <person name="Uno Y."/>
            <person name="Kwon T."/>
            <person name="Chapman J.A."/>
            <person name="Toyoda A."/>
            <person name="Takahashi S."/>
            <person name="Fukui A."/>
            <person name="Hikosaka A."/>
            <person name="Suzuki A."/>
            <person name="Kondo M."/>
            <person name="van Heeringen S.J."/>
            <person name="Quigley I."/>
            <person name="Heinz S."/>
            <person name="Ogino H."/>
            <person name="Ochi H."/>
            <person name="Hellsten U."/>
            <person name="Lyons J.B."/>
            <person name="Simakov O."/>
            <person name="Putnam N."/>
            <person name="Stites J."/>
            <person name="Kuroki Y."/>
            <person name="Tanaka T."/>
            <person name="Michiue T."/>
            <person name="Watanabe M."/>
            <person name="Bogdanovic O."/>
            <person name="Lister R."/>
            <person name="Georgiou G."/>
            <person name="Paranjpe S.S."/>
            <person name="van Kruijsbergen I."/>
            <person name="Shu S."/>
            <person name="Carlson J."/>
            <person name="Kinoshita T."/>
            <person name="Ohta Y."/>
            <person name="Mawaribuchi S."/>
            <person name="Jenkins J."/>
            <person name="Grimwood J."/>
            <person name="Schmutz J."/>
            <person name="Mitros T."/>
            <person name="Mozaffari S.V."/>
            <person name="Suzuki Y."/>
            <person name="Haramoto Y."/>
            <person name="Yamamoto T.S."/>
            <person name="Takagi C."/>
            <person name="Heald R."/>
            <person name="Miller K."/>
            <person name="Haudenschild C."/>
            <person name="Kitzman J."/>
            <person name="Nakayama T."/>
            <person name="Izutsu Y."/>
            <person name="Robert J."/>
            <person name="Fortriede J."/>
            <person name="Burns K."/>
            <person name="Lotay V."/>
            <person name="Karimi K."/>
            <person name="Yasuoka Y."/>
            <person name="Dichmann D.S."/>
            <person name="Flajnik M.F."/>
            <person name="Houston D.W."/>
            <person name="Shendure J."/>
            <person name="DuPasquier L."/>
            <person name="Vize P.D."/>
            <person name="Zorn A.M."/>
            <person name="Ito M."/>
            <person name="Marcotte E.M."/>
            <person name="Wallingford J.B."/>
            <person name="Ito Y."/>
            <person name="Asashima M."/>
            <person name="Ueno N."/>
            <person name="Matsuda Y."/>
            <person name="Veenstra G.J."/>
            <person name="Fujiyama A."/>
            <person name="Harland R.M."/>
            <person name="Taira M."/>
            <person name="Rokhsar D.S."/>
        </authorList>
    </citation>
    <scope>NUCLEOTIDE SEQUENCE [LARGE SCALE GENOMIC DNA]</scope>
    <source>
        <strain evidence="10">J</strain>
    </source>
</reference>
<dbReference type="InterPro" id="IPR011990">
    <property type="entry name" value="TPR-like_helical_dom_sf"/>
</dbReference>
<accession>A0A974CUT5</accession>
<dbReference type="AlphaFoldDB" id="A0A974CUT5"/>
<keyword evidence="2" id="KW-0812">Transmembrane</keyword>
<gene>
    <name evidence="9" type="ORF">XELAEV_18026663mg</name>
</gene>
<dbReference type="EMBL" id="CM004474">
    <property type="protein sequence ID" value="OCT79852.1"/>
    <property type="molecule type" value="Genomic_DNA"/>
</dbReference>
<dbReference type="OMA" id="WIERRVC"/>
<dbReference type="GO" id="GO:0097431">
    <property type="term" value="C:mitotic spindle pole"/>
    <property type="evidence" value="ECO:0007669"/>
    <property type="project" value="TreeGrafter"/>
</dbReference>
<evidence type="ECO:0000256" key="4">
    <source>
        <dbReference type="ARBA" id="ARBA00023054"/>
    </source>
</evidence>
<dbReference type="GO" id="GO:0005739">
    <property type="term" value="C:mitochondrion"/>
    <property type="evidence" value="ECO:0007669"/>
    <property type="project" value="TreeGrafter"/>
</dbReference>
<keyword evidence="5" id="KW-0472">Membrane</keyword>
<comment type="similarity">
    <text evidence="6">Belongs to the RMDN family.</text>
</comment>
<protein>
    <recommendedName>
        <fullName evidence="7">Regulator of microtubule dynamics protein 2</fullName>
    </recommendedName>
    <alternativeName>
        <fullName evidence="8">Protein FAM82A1</fullName>
    </alternativeName>
</protein>
<dbReference type="GO" id="GO:0016020">
    <property type="term" value="C:membrane"/>
    <property type="evidence" value="ECO:0007669"/>
    <property type="project" value="UniProtKB-SubCell"/>
</dbReference>
<dbReference type="PANTHER" id="PTHR16056">
    <property type="entry name" value="REGULATOR OF MICROTUBULE DYNAMICS PROTEIN"/>
    <property type="match status" value="1"/>
</dbReference>
<dbReference type="PANTHER" id="PTHR16056:SF15">
    <property type="entry name" value="REGULATOR OF MICROTUBULE DYNAMICS PROTEIN 2"/>
    <property type="match status" value="1"/>
</dbReference>
<evidence type="ECO:0000256" key="2">
    <source>
        <dbReference type="ARBA" id="ARBA00022692"/>
    </source>
</evidence>
<organism evidence="9 10">
    <name type="scientific">Xenopus laevis</name>
    <name type="common">African clawed frog</name>
    <dbReference type="NCBI Taxonomy" id="8355"/>
    <lineage>
        <taxon>Eukaryota</taxon>
        <taxon>Metazoa</taxon>
        <taxon>Chordata</taxon>
        <taxon>Craniata</taxon>
        <taxon>Vertebrata</taxon>
        <taxon>Euteleostomi</taxon>
        <taxon>Amphibia</taxon>
        <taxon>Batrachia</taxon>
        <taxon>Anura</taxon>
        <taxon>Pipoidea</taxon>
        <taxon>Pipidae</taxon>
        <taxon>Xenopodinae</taxon>
        <taxon>Xenopus</taxon>
        <taxon>Xenopus</taxon>
    </lineage>
</organism>
<evidence type="ECO:0000256" key="8">
    <source>
        <dbReference type="ARBA" id="ARBA00041609"/>
    </source>
</evidence>